<accession>A0A8W8N1H2</accession>
<keyword evidence="2" id="KW-1185">Reference proteome</keyword>
<dbReference type="AlphaFoldDB" id="A0A8W8N1H2"/>
<sequence>MDSVPPGTCEEMQQLSESVFYGLCEKLGTSQQVAIRRETKDIKELVMESAPSEIYDGMQHMSEPVFECMCEIVGTSQQLAIRREAMDIGDVLDRQEIRKVQQEDQGQQKTKVRAAAANADTAENEDWKKELKELVSKIDSPVKVIDSWKPETEEVSSVTKGENSDIFVETIGAKINRQNLTEDELIFPEAVKAVCQAAQIDREILPLAESLVITDTGQLGEELPELESQELSTVNWQQEQDDDPVIGRLKILLESDYKIDFDSLQQESIAIQKFWREKKNFELRKGILVRNTVIDGIEFIFLLYLIT</sequence>
<proteinExistence type="predicted"/>
<evidence type="ECO:0000313" key="2">
    <source>
        <dbReference type="Proteomes" id="UP000005408"/>
    </source>
</evidence>
<name>A0A8W8N1H2_MAGGI</name>
<dbReference type="Proteomes" id="UP000005408">
    <property type="component" value="Unassembled WGS sequence"/>
</dbReference>
<evidence type="ECO:0000313" key="1">
    <source>
        <dbReference type="EnsemblMetazoa" id="G49.1:cds"/>
    </source>
</evidence>
<dbReference type="EnsemblMetazoa" id="G49.1">
    <property type="protein sequence ID" value="G49.1:cds"/>
    <property type="gene ID" value="G49"/>
</dbReference>
<reference evidence="1" key="1">
    <citation type="submission" date="2022-08" db="UniProtKB">
        <authorList>
            <consortium name="EnsemblMetazoa"/>
        </authorList>
    </citation>
    <scope>IDENTIFICATION</scope>
    <source>
        <strain evidence="1">05x7-T-G4-1.051#20</strain>
    </source>
</reference>
<protein>
    <submittedName>
        <fullName evidence="1">Uncharacterized protein</fullName>
    </submittedName>
</protein>
<organism evidence="1 2">
    <name type="scientific">Magallana gigas</name>
    <name type="common">Pacific oyster</name>
    <name type="synonym">Crassostrea gigas</name>
    <dbReference type="NCBI Taxonomy" id="29159"/>
    <lineage>
        <taxon>Eukaryota</taxon>
        <taxon>Metazoa</taxon>
        <taxon>Spiralia</taxon>
        <taxon>Lophotrochozoa</taxon>
        <taxon>Mollusca</taxon>
        <taxon>Bivalvia</taxon>
        <taxon>Autobranchia</taxon>
        <taxon>Pteriomorphia</taxon>
        <taxon>Ostreida</taxon>
        <taxon>Ostreoidea</taxon>
        <taxon>Ostreidae</taxon>
        <taxon>Magallana</taxon>
    </lineage>
</organism>